<name>A0ABR2R0M7_9ROSI</name>
<evidence type="ECO:0000313" key="3">
    <source>
        <dbReference type="Proteomes" id="UP001396334"/>
    </source>
</evidence>
<dbReference type="PANTHER" id="PTHR47723:SF13">
    <property type="entry name" value="PUTATIVE-RELATED"/>
    <property type="match status" value="1"/>
</dbReference>
<organism evidence="2 3">
    <name type="scientific">Hibiscus sabdariffa</name>
    <name type="common">roselle</name>
    <dbReference type="NCBI Taxonomy" id="183260"/>
    <lineage>
        <taxon>Eukaryota</taxon>
        <taxon>Viridiplantae</taxon>
        <taxon>Streptophyta</taxon>
        <taxon>Embryophyta</taxon>
        <taxon>Tracheophyta</taxon>
        <taxon>Spermatophyta</taxon>
        <taxon>Magnoliopsida</taxon>
        <taxon>eudicotyledons</taxon>
        <taxon>Gunneridae</taxon>
        <taxon>Pentapetalae</taxon>
        <taxon>rosids</taxon>
        <taxon>malvids</taxon>
        <taxon>Malvales</taxon>
        <taxon>Malvaceae</taxon>
        <taxon>Malvoideae</taxon>
        <taxon>Hibiscus</taxon>
    </lineage>
</organism>
<dbReference type="InterPro" id="IPR044730">
    <property type="entry name" value="RNase_H-like_dom_plant"/>
</dbReference>
<evidence type="ECO:0000259" key="1">
    <source>
        <dbReference type="Pfam" id="PF13456"/>
    </source>
</evidence>
<reference evidence="2 3" key="1">
    <citation type="journal article" date="2024" name="G3 (Bethesda)">
        <title>Genome assembly of Hibiscus sabdariffa L. provides insights into metabolisms of medicinal natural products.</title>
        <authorList>
            <person name="Kim T."/>
        </authorList>
    </citation>
    <scope>NUCLEOTIDE SEQUENCE [LARGE SCALE GENOMIC DNA]</scope>
    <source>
        <strain evidence="2">TK-2024</strain>
        <tissue evidence="2">Old leaves</tissue>
    </source>
</reference>
<dbReference type="InterPro" id="IPR053151">
    <property type="entry name" value="RNase_H-like"/>
</dbReference>
<feature type="domain" description="RNase H type-1" evidence="1">
    <location>
        <begin position="5"/>
        <end position="97"/>
    </location>
</feature>
<dbReference type="InterPro" id="IPR036397">
    <property type="entry name" value="RNaseH_sf"/>
</dbReference>
<accession>A0ABR2R0M7</accession>
<comment type="caution">
    <text evidence="2">The sequence shown here is derived from an EMBL/GenBank/DDBJ whole genome shotgun (WGS) entry which is preliminary data.</text>
</comment>
<gene>
    <name evidence="2" type="ORF">V6N11_035380</name>
</gene>
<dbReference type="SUPFAM" id="SSF53098">
    <property type="entry name" value="Ribonuclease H-like"/>
    <property type="match status" value="1"/>
</dbReference>
<proteinExistence type="predicted"/>
<dbReference type="CDD" id="cd06222">
    <property type="entry name" value="RNase_H_like"/>
    <property type="match status" value="1"/>
</dbReference>
<evidence type="ECO:0000313" key="2">
    <source>
        <dbReference type="EMBL" id="KAK9006339.1"/>
    </source>
</evidence>
<sequence>MPSATAKNPKSMGSIGGLIRDIEGSWIMGFNRSLGATSIFNAELWAIYTGLQLAWNNGFEHVILQSNWLKAVTVIQENVADCNPNSLVRAITSFSRKCWDMEI</sequence>
<protein>
    <recommendedName>
        <fullName evidence="1">RNase H type-1 domain-containing protein</fullName>
    </recommendedName>
</protein>
<dbReference type="InterPro" id="IPR012337">
    <property type="entry name" value="RNaseH-like_sf"/>
</dbReference>
<dbReference type="EMBL" id="JBBPBN010000029">
    <property type="protein sequence ID" value="KAK9006339.1"/>
    <property type="molecule type" value="Genomic_DNA"/>
</dbReference>
<dbReference type="Pfam" id="PF13456">
    <property type="entry name" value="RVT_3"/>
    <property type="match status" value="1"/>
</dbReference>
<dbReference type="Gene3D" id="3.30.420.10">
    <property type="entry name" value="Ribonuclease H-like superfamily/Ribonuclease H"/>
    <property type="match status" value="1"/>
</dbReference>
<dbReference type="Proteomes" id="UP001396334">
    <property type="component" value="Unassembled WGS sequence"/>
</dbReference>
<dbReference type="PANTHER" id="PTHR47723">
    <property type="entry name" value="OS05G0353850 PROTEIN"/>
    <property type="match status" value="1"/>
</dbReference>
<dbReference type="InterPro" id="IPR002156">
    <property type="entry name" value="RNaseH_domain"/>
</dbReference>
<keyword evidence="3" id="KW-1185">Reference proteome</keyword>